<name>A0A151MVT4_ALLMI</name>
<reference evidence="1 2" key="1">
    <citation type="journal article" date="2012" name="Genome Biol.">
        <title>Sequencing three crocodilian genomes to illuminate the evolution of archosaurs and amniotes.</title>
        <authorList>
            <person name="St John J.A."/>
            <person name="Braun E.L."/>
            <person name="Isberg S.R."/>
            <person name="Miles L.G."/>
            <person name="Chong A.Y."/>
            <person name="Gongora J."/>
            <person name="Dalzell P."/>
            <person name="Moran C."/>
            <person name="Bed'hom B."/>
            <person name="Abzhanov A."/>
            <person name="Burgess S.C."/>
            <person name="Cooksey A.M."/>
            <person name="Castoe T.A."/>
            <person name="Crawford N.G."/>
            <person name="Densmore L.D."/>
            <person name="Drew J.C."/>
            <person name="Edwards S.V."/>
            <person name="Faircloth B.C."/>
            <person name="Fujita M.K."/>
            <person name="Greenwold M.J."/>
            <person name="Hoffmann F.G."/>
            <person name="Howard J.M."/>
            <person name="Iguchi T."/>
            <person name="Janes D.E."/>
            <person name="Khan S.Y."/>
            <person name="Kohno S."/>
            <person name="de Koning A.J."/>
            <person name="Lance S.L."/>
            <person name="McCarthy F.M."/>
            <person name="McCormack J.E."/>
            <person name="Merchant M.E."/>
            <person name="Peterson D.G."/>
            <person name="Pollock D.D."/>
            <person name="Pourmand N."/>
            <person name="Raney B.J."/>
            <person name="Roessler K.A."/>
            <person name="Sanford J.R."/>
            <person name="Sawyer R.H."/>
            <person name="Schmidt C.J."/>
            <person name="Triplett E.W."/>
            <person name="Tuberville T.D."/>
            <person name="Venegas-Anaya M."/>
            <person name="Howard J.T."/>
            <person name="Jarvis E.D."/>
            <person name="Guillette L.J.Jr."/>
            <person name="Glenn T.C."/>
            <person name="Green R.E."/>
            <person name="Ray D.A."/>
        </authorList>
    </citation>
    <scope>NUCLEOTIDE SEQUENCE [LARGE SCALE GENOMIC DNA]</scope>
    <source>
        <strain evidence="1">KSC_2009_1</strain>
    </source>
</reference>
<comment type="caution">
    <text evidence="1">The sequence shown here is derived from an EMBL/GenBank/DDBJ whole genome shotgun (WGS) entry which is preliminary data.</text>
</comment>
<organism evidence="1 2">
    <name type="scientific">Alligator mississippiensis</name>
    <name type="common">American alligator</name>
    <dbReference type="NCBI Taxonomy" id="8496"/>
    <lineage>
        <taxon>Eukaryota</taxon>
        <taxon>Metazoa</taxon>
        <taxon>Chordata</taxon>
        <taxon>Craniata</taxon>
        <taxon>Vertebrata</taxon>
        <taxon>Euteleostomi</taxon>
        <taxon>Archelosauria</taxon>
        <taxon>Archosauria</taxon>
        <taxon>Crocodylia</taxon>
        <taxon>Alligatoridae</taxon>
        <taxon>Alligatorinae</taxon>
        <taxon>Alligator</taxon>
    </lineage>
</organism>
<protein>
    <submittedName>
        <fullName evidence="1">Uncharacterized protein</fullName>
    </submittedName>
</protein>
<evidence type="ECO:0000313" key="1">
    <source>
        <dbReference type="EMBL" id="KYO28549.1"/>
    </source>
</evidence>
<accession>A0A151MVT4</accession>
<evidence type="ECO:0000313" key="2">
    <source>
        <dbReference type="Proteomes" id="UP000050525"/>
    </source>
</evidence>
<keyword evidence="2" id="KW-1185">Reference proteome</keyword>
<dbReference type="Proteomes" id="UP000050525">
    <property type="component" value="Unassembled WGS sequence"/>
</dbReference>
<gene>
    <name evidence="1" type="ORF">Y1Q_0005346</name>
</gene>
<proteinExistence type="predicted"/>
<sequence length="140" mass="16202">MMMCGCRPMPNANKHPRVDAVMLVTTGLLLTDHCHRVLGTAIVFLTQAQISITLQRRHLVSGWEFTHLRAEPRLPSRQAKYRPIVTPCELPMRWPEEVKSPPAYKKYHWASQATSDRLGFNYMVPSHQTWQASYDPRTLF</sequence>
<dbReference type="AlphaFoldDB" id="A0A151MVT4"/>
<dbReference type="EMBL" id="AKHW03004889">
    <property type="protein sequence ID" value="KYO28549.1"/>
    <property type="molecule type" value="Genomic_DNA"/>
</dbReference>